<feature type="non-terminal residue" evidence="5">
    <location>
        <position position="818"/>
    </location>
</feature>
<dbReference type="InterPro" id="IPR014755">
    <property type="entry name" value="Cu-Rt/internalin_Ig-like"/>
</dbReference>
<dbReference type="Pfam" id="PF13205">
    <property type="entry name" value="Big_5"/>
    <property type="match status" value="1"/>
</dbReference>
<evidence type="ECO:0000313" key="6">
    <source>
        <dbReference type="Proteomes" id="UP000630660"/>
    </source>
</evidence>
<dbReference type="SUPFAM" id="SSF69318">
    <property type="entry name" value="Integrin alpha N-terminal domain"/>
    <property type="match status" value="1"/>
</dbReference>
<organism evidence="5 6">
    <name type="scientific">candidate division WOR-3 bacterium</name>
    <dbReference type="NCBI Taxonomy" id="2052148"/>
    <lineage>
        <taxon>Bacteria</taxon>
        <taxon>Bacteria division WOR-3</taxon>
    </lineage>
</organism>
<evidence type="ECO:0000259" key="3">
    <source>
        <dbReference type="Pfam" id="PF07593"/>
    </source>
</evidence>
<dbReference type="PANTHER" id="PTHR44103:SF1">
    <property type="entry name" value="PROPROTEIN CONVERTASE P"/>
    <property type="match status" value="1"/>
</dbReference>
<dbReference type="InterPro" id="IPR028994">
    <property type="entry name" value="Integrin_alpha_N"/>
</dbReference>
<dbReference type="Pfam" id="PF13517">
    <property type="entry name" value="FG-GAP_3"/>
    <property type="match status" value="1"/>
</dbReference>
<dbReference type="PANTHER" id="PTHR44103">
    <property type="entry name" value="PROPROTEIN CONVERTASE P"/>
    <property type="match status" value="1"/>
</dbReference>
<evidence type="ECO:0000259" key="4">
    <source>
        <dbReference type="Pfam" id="PF13205"/>
    </source>
</evidence>
<dbReference type="Gene3D" id="2.60.40.10">
    <property type="entry name" value="Immunoglobulins"/>
    <property type="match status" value="1"/>
</dbReference>
<comment type="caution">
    <text evidence="5">The sequence shown here is derived from an EMBL/GenBank/DDBJ whole genome shotgun (WGS) entry which is preliminary data.</text>
</comment>
<dbReference type="EMBL" id="WJKJ01000289">
    <property type="protein sequence ID" value="MBD3365273.1"/>
    <property type="molecule type" value="Genomic_DNA"/>
</dbReference>
<gene>
    <name evidence="5" type="ORF">GF359_08670</name>
</gene>
<evidence type="ECO:0000256" key="2">
    <source>
        <dbReference type="SAM" id="MobiDB-lite"/>
    </source>
</evidence>
<feature type="domain" description="SbsA Ig-like" evidence="4">
    <location>
        <begin position="650"/>
        <end position="761"/>
    </location>
</feature>
<evidence type="ECO:0000256" key="1">
    <source>
        <dbReference type="ARBA" id="ARBA00022729"/>
    </source>
</evidence>
<dbReference type="SUPFAM" id="SSF49265">
    <property type="entry name" value="Fibronectin type III"/>
    <property type="match status" value="1"/>
</dbReference>
<dbReference type="InterPro" id="IPR013517">
    <property type="entry name" value="FG-GAP"/>
</dbReference>
<dbReference type="Proteomes" id="UP000630660">
    <property type="component" value="Unassembled WGS sequence"/>
</dbReference>
<dbReference type="Gene3D" id="2.60.40.1220">
    <property type="match status" value="1"/>
</dbReference>
<feature type="region of interest" description="Disordered" evidence="2">
    <location>
        <begin position="760"/>
        <end position="783"/>
    </location>
</feature>
<dbReference type="Pfam" id="PF07593">
    <property type="entry name" value="UnbV_ASPIC"/>
    <property type="match status" value="1"/>
</dbReference>
<feature type="domain" description="ASPIC/UnbV" evidence="3">
    <location>
        <begin position="366"/>
        <end position="421"/>
    </location>
</feature>
<reference evidence="5" key="1">
    <citation type="submission" date="2019-11" db="EMBL/GenBank/DDBJ databases">
        <title>Microbial mats filling the niche in hypersaline microbial mats.</title>
        <authorList>
            <person name="Wong H.L."/>
            <person name="Macleod F.I."/>
            <person name="White R.A. III"/>
            <person name="Burns B.P."/>
        </authorList>
    </citation>
    <scope>NUCLEOTIDE SEQUENCE</scope>
    <source>
        <strain evidence="5">Bin_327</strain>
    </source>
</reference>
<sequence length="818" mass="89892">MMQGVIALIILLQTFDPIDDLLGTWNCYGVSCADLDTNGTNDIILACDEGIVWYPKNLDLSFQSPRTLTNLAARAVLAGNLDGDRDMDIFVATPTSDFIMQDTTGKQDFKRLDYFDSDPSYAAAFTDFDNDGDLDIFVAGAVSRLYRNEGDASFTTWQEFEKAYAVSFADYNSDGNPDFALAVDEGVRLFKFNINDSMFYEDVTLATSASAPRGLCWFSNGEDSLLDLVVADSGGVNLWIENTSSGFTEHTIDPLVEEPTISVLTGDFDKEQGQDILFINYGTVDRVYYGNYFDPSEQDSITSGTDKGRTAALAELEGGNGLHAVVAGEGDNAIYKDTLGRGDRYILSLHGRKYLSDNLSAEIAPGARITLYNTLTDSREGLWEITAGSGHSAQNTPQIGFALPEVTNRILEVYWPRSGVVDSSDMINLGNYEDIEEDMTSPVPPSNLASETHIISTWSNDTNVVFSWVAGFDPHGSGLARYSTLWSNNPDSVPDGIIGQVDPKITQDTFPATVFGDNCYFSIVSVDNVGNVSAATRSGPFQIDPDPPVGVEPISPKSNTILIDPYITYKWSRGSDPHSGIEYYHLQTSFRSDFIVLQEDTLIPLPEDSEEITYQSAVPLEKDTLYYWKIQAADSAGNICNMFDDSFYLDTKSPVITWVAPEQEAPINTLISVQFDETMYVTDSSDPASTDNPGHYEVRNLNTSQQIEIDFDTARLENKIFDFKPREPLPPSTNIQVTVKTSVRDLAGNHLDTDYTWDFRTGEGPDTKGPAVQSVALDPNPTRGEKKVAVTCNVSDEDFGGSHVTSCGYVITSYDTVP</sequence>
<dbReference type="InterPro" id="IPR013783">
    <property type="entry name" value="Ig-like_fold"/>
</dbReference>
<evidence type="ECO:0000313" key="5">
    <source>
        <dbReference type="EMBL" id="MBD3365273.1"/>
    </source>
</evidence>
<dbReference type="InterPro" id="IPR036116">
    <property type="entry name" value="FN3_sf"/>
</dbReference>
<protein>
    <recommendedName>
        <fullName evidence="7">SbsA Ig-like domain-containing protein</fullName>
    </recommendedName>
</protein>
<accession>A0A9D5KAE8</accession>
<keyword evidence="1" id="KW-0732">Signal</keyword>
<evidence type="ECO:0008006" key="7">
    <source>
        <dbReference type="Google" id="ProtNLM"/>
    </source>
</evidence>
<dbReference type="InterPro" id="IPR032812">
    <property type="entry name" value="SbsA_Ig"/>
</dbReference>
<proteinExistence type="predicted"/>
<dbReference type="AlphaFoldDB" id="A0A9D5KAE8"/>
<name>A0A9D5KAE8_UNCW3</name>
<dbReference type="InterPro" id="IPR011519">
    <property type="entry name" value="UnbV_ASPIC"/>
</dbReference>